<evidence type="ECO:0000256" key="9">
    <source>
        <dbReference type="ARBA" id="ARBA00023315"/>
    </source>
</evidence>
<keyword evidence="6" id="KW-0862">Zinc</keyword>
<dbReference type="GO" id="GO:0005634">
    <property type="term" value="C:nucleus"/>
    <property type="evidence" value="ECO:0007669"/>
    <property type="project" value="UniProtKB-SubCell"/>
</dbReference>
<keyword evidence="12" id="KW-1185">Reference proteome</keyword>
<dbReference type="InterPro" id="IPR028009">
    <property type="entry name" value="ESCO_Acetyltransf_dom"/>
</dbReference>
<evidence type="ECO:0000256" key="1">
    <source>
        <dbReference type="ARBA" id="ARBA00004123"/>
    </source>
</evidence>
<comment type="similarity">
    <text evidence="2">Belongs to the acetyltransferase family. ECO subfamily.</text>
</comment>
<feature type="domain" description="N-acetyltransferase ESCO zinc-finger" evidence="10">
    <location>
        <begin position="52"/>
        <end position="91"/>
    </location>
</feature>
<dbReference type="Proteomes" id="UP000046392">
    <property type="component" value="Unplaced"/>
</dbReference>
<dbReference type="PANTHER" id="PTHR45884">
    <property type="entry name" value="N-ACETYLTRANSFERASE ECO"/>
    <property type="match status" value="1"/>
</dbReference>
<evidence type="ECO:0000256" key="4">
    <source>
        <dbReference type="ARBA" id="ARBA00022723"/>
    </source>
</evidence>
<accession>A0A0N5B3M5</accession>
<evidence type="ECO:0000259" key="11">
    <source>
        <dbReference type="Pfam" id="PF13880"/>
    </source>
</evidence>
<evidence type="ECO:0000313" key="13">
    <source>
        <dbReference type="WBParaSite" id="SPAL_0000067900.1"/>
    </source>
</evidence>
<dbReference type="GO" id="GO:0008270">
    <property type="term" value="F:zinc ion binding"/>
    <property type="evidence" value="ECO:0007669"/>
    <property type="project" value="UniProtKB-KW"/>
</dbReference>
<name>A0A0N5B3M5_STREA</name>
<reference evidence="13" key="1">
    <citation type="submission" date="2017-02" db="UniProtKB">
        <authorList>
            <consortium name="WormBaseParasite"/>
        </authorList>
    </citation>
    <scope>IDENTIFICATION</scope>
</reference>
<dbReference type="Pfam" id="PF13878">
    <property type="entry name" value="zf-C2H2_3"/>
    <property type="match status" value="1"/>
</dbReference>
<dbReference type="PANTHER" id="PTHR45884:SF2">
    <property type="entry name" value="N-ACETYLTRANSFERASE ECO"/>
    <property type="match status" value="1"/>
</dbReference>
<evidence type="ECO:0000256" key="5">
    <source>
        <dbReference type="ARBA" id="ARBA00022771"/>
    </source>
</evidence>
<keyword evidence="4" id="KW-0479">Metal-binding</keyword>
<evidence type="ECO:0000313" key="12">
    <source>
        <dbReference type="Proteomes" id="UP000046392"/>
    </source>
</evidence>
<sequence>MSESNNLITNYFQSTVLSRKRPLPGESDKYCLPSCEEIKKRRKVVNDTDKRQQRLDFGQRNIGPVYCKSCEYVYEQTNPEDIAAHEKHHNRAQTLDAFKVTPRQIEIWKVAHYYREDDNKIYFHVKKISKSTLVKKIDKLLEETLDKELEEESRDIWGLSNSVDGYIYVQKVPNKSSYIGGMAFVEYLKEGKCWKSCKTFRGNFLGLHGIWIHPLIRRKKVGTELLDFIRDIHIPSLEFPRDSFLIDHSTEDFKEFISSYTGKSISEMLTFVTL</sequence>
<dbReference type="InterPro" id="IPR028005">
    <property type="entry name" value="AcTrfase_ESCO_Znf_dom"/>
</dbReference>
<keyword evidence="9" id="KW-0012">Acyltransferase</keyword>
<dbReference type="Pfam" id="PF13880">
    <property type="entry name" value="Acetyltransf_13"/>
    <property type="match status" value="1"/>
</dbReference>
<dbReference type="WBParaSite" id="SPAL_0000067900.1">
    <property type="protein sequence ID" value="SPAL_0000067900.1"/>
    <property type="gene ID" value="SPAL_0000067900"/>
</dbReference>
<proteinExistence type="inferred from homology"/>
<evidence type="ECO:0000256" key="6">
    <source>
        <dbReference type="ARBA" id="ARBA00022833"/>
    </source>
</evidence>
<comment type="subcellular location">
    <subcellularLocation>
        <location evidence="1">Nucleus</location>
    </subcellularLocation>
</comment>
<dbReference type="GO" id="GO:0061733">
    <property type="term" value="F:protein-lysine-acetyltransferase activity"/>
    <property type="evidence" value="ECO:0007669"/>
    <property type="project" value="TreeGrafter"/>
</dbReference>
<feature type="domain" description="N-acetyltransferase ESCO acetyl-transferase" evidence="11">
    <location>
        <begin position="205"/>
        <end position="264"/>
    </location>
</feature>
<evidence type="ECO:0000259" key="10">
    <source>
        <dbReference type="Pfam" id="PF13878"/>
    </source>
</evidence>
<dbReference type="AlphaFoldDB" id="A0A0N5B3M5"/>
<evidence type="ECO:0000256" key="7">
    <source>
        <dbReference type="ARBA" id="ARBA00023242"/>
    </source>
</evidence>
<dbReference type="STRING" id="174720.A0A0N5B3M5"/>
<keyword evidence="8" id="KW-0131">Cell cycle</keyword>
<keyword evidence="3" id="KW-0808">Transferase</keyword>
<keyword evidence="5" id="KW-0863">Zinc-finger</keyword>
<evidence type="ECO:0000256" key="2">
    <source>
        <dbReference type="ARBA" id="ARBA00005816"/>
    </source>
</evidence>
<evidence type="ECO:0000256" key="3">
    <source>
        <dbReference type="ARBA" id="ARBA00022679"/>
    </source>
</evidence>
<dbReference type="GO" id="GO:0000785">
    <property type="term" value="C:chromatin"/>
    <property type="evidence" value="ECO:0007669"/>
    <property type="project" value="TreeGrafter"/>
</dbReference>
<dbReference type="GO" id="GO:0007064">
    <property type="term" value="P:mitotic sister chromatid cohesion"/>
    <property type="evidence" value="ECO:0007669"/>
    <property type="project" value="TreeGrafter"/>
</dbReference>
<evidence type="ECO:0000256" key="8">
    <source>
        <dbReference type="ARBA" id="ARBA00023306"/>
    </source>
</evidence>
<protein>
    <submittedName>
        <fullName evidence="13">N-acetyltransferase ESCO1</fullName>
    </submittedName>
</protein>
<keyword evidence="7" id="KW-0539">Nucleus</keyword>
<organism evidence="12 13">
    <name type="scientific">Strongyloides papillosus</name>
    <name type="common">Intestinal threadworm</name>
    <dbReference type="NCBI Taxonomy" id="174720"/>
    <lineage>
        <taxon>Eukaryota</taxon>
        <taxon>Metazoa</taxon>
        <taxon>Ecdysozoa</taxon>
        <taxon>Nematoda</taxon>
        <taxon>Chromadorea</taxon>
        <taxon>Rhabditida</taxon>
        <taxon>Tylenchina</taxon>
        <taxon>Panagrolaimomorpha</taxon>
        <taxon>Strongyloidoidea</taxon>
        <taxon>Strongyloididae</taxon>
        <taxon>Strongyloides</taxon>
    </lineage>
</organism>